<dbReference type="AlphaFoldDB" id="A0A1M7JUM8"/>
<evidence type="ECO:0000313" key="2">
    <source>
        <dbReference type="EMBL" id="SHM56810.1"/>
    </source>
</evidence>
<dbReference type="STRING" id="337701.SAMN05444398_12235"/>
<dbReference type="InterPro" id="IPR023631">
    <property type="entry name" value="Amidase_dom"/>
</dbReference>
<dbReference type="GO" id="GO:0003824">
    <property type="term" value="F:catalytic activity"/>
    <property type="evidence" value="ECO:0007669"/>
    <property type="project" value="InterPro"/>
</dbReference>
<organism evidence="2 3">
    <name type="scientific">Roseovarius pacificus</name>
    <dbReference type="NCBI Taxonomy" id="337701"/>
    <lineage>
        <taxon>Bacteria</taxon>
        <taxon>Pseudomonadati</taxon>
        <taxon>Pseudomonadota</taxon>
        <taxon>Alphaproteobacteria</taxon>
        <taxon>Rhodobacterales</taxon>
        <taxon>Roseobacteraceae</taxon>
        <taxon>Roseovarius</taxon>
    </lineage>
</organism>
<dbReference type="Pfam" id="PF01425">
    <property type="entry name" value="Amidase"/>
    <property type="match status" value="1"/>
</dbReference>
<evidence type="ECO:0000259" key="1">
    <source>
        <dbReference type="Pfam" id="PF01425"/>
    </source>
</evidence>
<name>A0A1M7JUM8_9RHOB</name>
<gene>
    <name evidence="2" type="ORF">SAMN05444398_12235</name>
</gene>
<sequence>MSEILELGAVELRACLGAGQMSAEELMRATLERIEKTNGVLNAVVSMKDGDALMAEARAADVTPGGGALAGLPVCVKDMANAKGFPTSMGSPAFADKIAEKDDLFVSRMRDAGAIVIGKSNTPEFALGSHTFNTVHGATCNPYNSGVSCGGSSGGAAVALAARMVSIADGSDMMGSLRNPAGWNNVYGMRPSWGLVPAEPVADTFLHQISTEGPMARSPQDLALLLKVMAGPDPRQPHGMPVPELGLAGIDPAGVRIGWLGDWGGAYPMDDGILELCQAACQSLADLGCRVEPVAAPYSREALWESWTTLRSWTMASKLSALLENPKTRDQIKADAVWEIERGLAMKAVDVHKASVARSGWFRAAAALFDSYDALVLPTAQVWPFPMDWSWPAEVAGVGMDTYHRWMEAMVPASLAGLPALAMPAGFGENGLPMGIQLIGRKGSDRRLLEIAALYHEATFWPQKNPPEIVVA</sequence>
<accession>A0A1M7JUM8</accession>
<keyword evidence="3" id="KW-1185">Reference proteome</keyword>
<dbReference type="OrthoDB" id="9777859at2"/>
<proteinExistence type="predicted"/>
<dbReference type="SUPFAM" id="SSF75304">
    <property type="entry name" value="Amidase signature (AS) enzymes"/>
    <property type="match status" value="1"/>
</dbReference>
<dbReference type="NCBIfam" id="NF005686">
    <property type="entry name" value="PRK07486.1"/>
    <property type="match status" value="1"/>
</dbReference>
<feature type="domain" description="Amidase" evidence="1">
    <location>
        <begin position="25"/>
        <end position="449"/>
    </location>
</feature>
<dbReference type="Gene3D" id="3.90.1300.10">
    <property type="entry name" value="Amidase signature (AS) domain"/>
    <property type="match status" value="1"/>
</dbReference>
<evidence type="ECO:0000313" key="3">
    <source>
        <dbReference type="Proteomes" id="UP000183974"/>
    </source>
</evidence>
<dbReference type="Proteomes" id="UP000183974">
    <property type="component" value="Unassembled WGS sequence"/>
</dbReference>
<dbReference type="EMBL" id="FRBR01000022">
    <property type="protein sequence ID" value="SHM56810.1"/>
    <property type="molecule type" value="Genomic_DNA"/>
</dbReference>
<dbReference type="InterPro" id="IPR000120">
    <property type="entry name" value="Amidase"/>
</dbReference>
<dbReference type="RefSeq" id="WP_073037707.1">
    <property type="nucleotide sequence ID" value="NZ_BMLR01000021.1"/>
</dbReference>
<dbReference type="InterPro" id="IPR036928">
    <property type="entry name" value="AS_sf"/>
</dbReference>
<reference evidence="2 3" key="1">
    <citation type="submission" date="2016-11" db="EMBL/GenBank/DDBJ databases">
        <authorList>
            <person name="Jaros S."/>
            <person name="Januszkiewicz K."/>
            <person name="Wedrychowicz H."/>
        </authorList>
    </citation>
    <scope>NUCLEOTIDE SEQUENCE [LARGE SCALE GENOMIC DNA]</scope>
    <source>
        <strain evidence="2 3">DSM 29589</strain>
    </source>
</reference>
<dbReference type="PANTHER" id="PTHR11895:SF76">
    <property type="entry name" value="INDOLEACETAMIDE HYDROLASE"/>
    <property type="match status" value="1"/>
</dbReference>
<dbReference type="PANTHER" id="PTHR11895">
    <property type="entry name" value="TRANSAMIDASE"/>
    <property type="match status" value="1"/>
</dbReference>
<protein>
    <submittedName>
        <fullName evidence="2">Amidase</fullName>
    </submittedName>
</protein>